<reference evidence="2" key="1">
    <citation type="submission" date="2019-08" db="EMBL/GenBank/DDBJ databases">
        <title>Seonamhaeicola sediminis sp. nov., isolated from marine sediment.</title>
        <authorList>
            <person name="Cao W.R."/>
        </authorList>
    </citation>
    <scope>NUCLEOTIDE SEQUENCE [LARGE SCALE GENOMIC DNA]</scope>
    <source>
        <strain evidence="2">Gy8</strain>
    </source>
</reference>
<dbReference type="Pfam" id="PF13376">
    <property type="entry name" value="OmdA"/>
    <property type="match status" value="1"/>
</dbReference>
<name>A0A5C7ANV7_9FLAO</name>
<organism evidence="1 2">
    <name type="scientific">Seonamhaeicola algicola</name>
    <dbReference type="NCBI Taxonomy" id="1719036"/>
    <lineage>
        <taxon>Bacteria</taxon>
        <taxon>Pseudomonadati</taxon>
        <taxon>Bacteroidota</taxon>
        <taxon>Flavobacteriia</taxon>
        <taxon>Flavobacteriales</taxon>
        <taxon>Flavobacteriaceae</taxon>
    </lineage>
</organism>
<protein>
    <recommendedName>
        <fullName evidence="3">Bacteriocin-protection protein</fullName>
    </recommendedName>
</protein>
<sequence>MKDLPELYFERDTDWYDWLLKHHKKEEAVYLIFYKLETNIPTMRWEEAVKAALCFGWIDSTVKSLGNGKRKQYFSKRKPKSSWSALNKKYIKELETLGLITEAGYNAINTAKNNGAWSAMGTVENGIIPHELQKAFNKNPEALKNYKNFAKGYQKQYLSWLNSAKRTETKQKRITEIIKLCEANIKTR</sequence>
<dbReference type="AlphaFoldDB" id="A0A5C7ANV7"/>
<keyword evidence="2" id="KW-1185">Reference proteome</keyword>
<evidence type="ECO:0008006" key="3">
    <source>
        <dbReference type="Google" id="ProtNLM"/>
    </source>
</evidence>
<accession>A0A5C7ANV7</accession>
<dbReference type="Proteomes" id="UP000321790">
    <property type="component" value="Unassembled WGS sequence"/>
</dbReference>
<proteinExistence type="predicted"/>
<dbReference type="RefSeq" id="WP_147135859.1">
    <property type="nucleotide sequence ID" value="NZ_VOSC01000025.1"/>
</dbReference>
<comment type="caution">
    <text evidence="1">The sequence shown here is derived from an EMBL/GenBank/DDBJ whole genome shotgun (WGS) entry which is preliminary data.</text>
</comment>
<evidence type="ECO:0000313" key="1">
    <source>
        <dbReference type="EMBL" id="TXE10027.1"/>
    </source>
</evidence>
<dbReference type="OrthoDB" id="9796999at2"/>
<dbReference type="EMBL" id="VOSC01000025">
    <property type="protein sequence ID" value="TXE10027.1"/>
    <property type="molecule type" value="Genomic_DNA"/>
</dbReference>
<evidence type="ECO:0000313" key="2">
    <source>
        <dbReference type="Proteomes" id="UP000321790"/>
    </source>
</evidence>
<gene>
    <name evidence="1" type="ORF">FUA26_11145</name>
</gene>